<evidence type="ECO:0000256" key="8">
    <source>
        <dbReference type="PIRSR" id="PIRSR016262-2"/>
    </source>
</evidence>
<evidence type="ECO:0000256" key="9">
    <source>
        <dbReference type="PIRSR" id="PIRSR016262-3"/>
    </source>
</evidence>
<evidence type="ECO:0000256" key="2">
    <source>
        <dbReference type="ARBA" id="ARBA00022679"/>
    </source>
</evidence>
<dbReference type="RefSeq" id="WP_096051817.1">
    <property type="nucleotide sequence ID" value="NZ_CP023315.3"/>
</dbReference>
<dbReference type="PROSITE" id="PS51733">
    <property type="entry name" value="BPL_LPL_CATALYTIC"/>
    <property type="match status" value="1"/>
</dbReference>
<dbReference type="GO" id="GO:0009249">
    <property type="term" value="P:protein lipoylation"/>
    <property type="evidence" value="ECO:0007669"/>
    <property type="project" value="InterPro"/>
</dbReference>
<dbReference type="UniPathway" id="UPA00538">
    <property type="reaction ID" value="UER00592"/>
</dbReference>
<dbReference type="SUPFAM" id="SSF55681">
    <property type="entry name" value="Class II aaRS and biotin synthetases"/>
    <property type="match status" value="1"/>
</dbReference>
<accession>A0A290MVL5</accession>
<dbReference type="AlphaFoldDB" id="A0A290MVL5"/>
<dbReference type="Proteomes" id="UP000217311">
    <property type="component" value="Chromosome"/>
</dbReference>
<feature type="domain" description="BPL/LPL catalytic" evidence="10">
    <location>
        <begin position="52"/>
        <end position="235"/>
    </location>
</feature>
<dbReference type="CDD" id="cd16444">
    <property type="entry name" value="LipB"/>
    <property type="match status" value="1"/>
</dbReference>
<gene>
    <name evidence="5" type="primary">lipB</name>
    <name evidence="11" type="ORF">CA606_08570</name>
</gene>
<comment type="subcellular location">
    <subcellularLocation>
        <location evidence="5">Cytoplasm</location>
    </subcellularLocation>
</comment>
<dbReference type="InterPro" id="IPR000544">
    <property type="entry name" value="Octanoyltransferase"/>
</dbReference>
<dbReference type="EMBL" id="CP023315">
    <property type="protein sequence ID" value="ATC32399.1"/>
    <property type="molecule type" value="Genomic_DNA"/>
</dbReference>
<comment type="similarity">
    <text evidence="5 6">Belongs to the LipB family.</text>
</comment>
<name>A0A290MVL5_CAUVI</name>
<evidence type="ECO:0000259" key="10">
    <source>
        <dbReference type="PROSITE" id="PS51733"/>
    </source>
</evidence>
<comment type="pathway">
    <text evidence="1 5 6">Protein modification; protein lipoylation via endogenous pathway; protein N(6)-(lipoyl)lysine from octanoyl-[acyl-carrier-protein]: step 1/2.</text>
</comment>
<dbReference type="InterPro" id="IPR004143">
    <property type="entry name" value="BPL_LPL_catalytic"/>
</dbReference>
<dbReference type="HAMAP" id="MF_00013">
    <property type="entry name" value="LipB"/>
    <property type="match status" value="1"/>
</dbReference>
<comment type="miscellaneous">
    <text evidence="5">In the reaction, the free carboxyl group of octanoic acid is attached via an amide linkage to the epsilon-amino group of a specific lysine residue of lipoyl domains of lipoate-dependent enzymes.</text>
</comment>
<evidence type="ECO:0000256" key="7">
    <source>
        <dbReference type="PIRSR" id="PIRSR016262-1"/>
    </source>
</evidence>
<dbReference type="InterPro" id="IPR020605">
    <property type="entry name" value="Octanoyltransferase_CS"/>
</dbReference>
<evidence type="ECO:0000313" key="11">
    <source>
        <dbReference type="EMBL" id="ATC32399.1"/>
    </source>
</evidence>
<feature type="binding site" evidence="5 8">
    <location>
        <begin position="179"/>
        <end position="181"/>
    </location>
    <ligand>
        <name>substrate</name>
    </ligand>
</feature>
<evidence type="ECO:0000256" key="5">
    <source>
        <dbReference type="HAMAP-Rule" id="MF_00013"/>
    </source>
</evidence>
<keyword evidence="2 5" id="KW-0808">Transferase</keyword>
<dbReference type="PROSITE" id="PS01313">
    <property type="entry name" value="LIPB"/>
    <property type="match status" value="1"/>
</dbReference>
<keyword evidence="5" id="KW-0963">Cytoplasm</keyword>
<protein>
    <recommendedName>
        <fullName evidence="5 6">Octanoyltransferase</fullName>
        <ecNumber evidence="5 6">2.3.1.181</ecNumber>
    </recommendedName>
    <alternativeName>
        <fullName evidence="5">Lipoate-protein ligase B</fullName>
    </alternativeName>
    <alternativeName>
        <fullName evidence="5">Lipoyl/octanoyl transferase</fullName>
    </alternativeName>
    <alternativeName>
        <fullName evidence="5">Octanoyl-[acyl-carrier-protein]-protein N-octanoyltransferase</fullName>
    </alternativeName>
</protein>
<reference evidence="12" key="1">
    <citation type="submission" date="2017-09" db="EMBL/GenBank/DDBJ databases">
        <title>Genome evolution observed in wild isolates of Caulobacter crescentus.</title>
        <authorList>
            <person name="Ely B."/>
            <person name="Wilson K."/>
            <person name="Scott D."/>
        </authorList>
    </citation>
    <scope>NUCLEOTIDE SEQUENCE [LARGE SCALE GENOMIC DNA]</scope>
    <source>
        <strain evidence="12">CB13b1a</strain>
    </source>
</reference>
<dbReference type="GO" id="GO:0033819">
    <property type="term" value="F:lipoyl(octanoyl) transferase activity"/>
    <property type="evidence" value="ECO:0007669"/>
    <property type="project" value="UniProtKB-EC"/>
</dbReference>
<dbReference type="NCBIfam" id="TIGR00214">
    <property type="entry name" value="lipB"/>
    <property type="match status" value="1"/>
</dbReference>
<dbReference type="InterPro" id="IPR045864">
    <property type="entry name" value="aa-tRNA-synth_II/BPL/LPL"/>
</dbReference>
<dbReference type="GO" id="GO:0005737">
    <property type="term" value="C:cytoplasm"/>
    <property type="evidence" value="ECO:0007669"/>
    <property type="project" value="UniProtKB-SubCell"/>
</dbReference>
<dbReference type="PANTHER" id="PTHR10993:SF7">
    <property type="entry name" value="LIPOYLTRANSFERASE 2, MITOCHONDRIAL-RELATED"/>
    <property type="match status" value="1"/>
</dbReference>
<dbReference type="NCBIfam" id="NF010921">
    <property type="entry name" value="PRK14341.1"/>
    <property type="match status" value="1"/>
</dbReference>
<comment type="catalytic activity">
    <reaction evidence="5 6">
        <text>octanoyl-[ACP] + L-lysyl-[protein] = N(6)-octanoyl-L-lysyl-[protein] + holo-[ACP] + H(+)</text>
        <dbReference type="Rhea" id="RHEA:17665"/>
        <dbReference type="Rhea" id="RHEA-COMP:9636"/>
        <dbReference type="Rhea" id="RHEA-COMP:9685"/>
        <dbReference type="Rhea" id="RHEA-COMP:9752"/>
        <dbReference type="Rhea" id="RHEA-COMP:9928"/>
        <dbReference type="ChEBI" id="CHEBI:15378"/>
        <dbReference type="ChEBI" id="CHEBI:29969"/>
        <dbReference type="ChEBI" id="CHEBI:64479"/>
        <dbReference type="ChEBI" id="CHEBI:78463"/>
        <dbReference type="ChEBI" id="CHEBI:78809"/>
        <dbReference type="EC" id="2.3.1.181"/>
    </reaction>
</comment>
<sequence length="241" mass="25777">MLSLPLNPENPGLPSLRRDDAAPVGWAVSTQPVPYPAAVAAMEARAAAIADGTAGELIWLLEHPPLYTAGVSAKASDLIQPDRFPVFESGRGGQFTYHGPGQRVAYVMLDLTQRGRDVRAFVAALEAWIIDALAAFNVTGEIRDGRVGVWVERKGAGWSREDKIAAIGVKLRRWVSFHGISLNVEPDLSHFSGIVPCGQTEHGVTSLVDLGLPVTLDETDAALRSSFSKVFGAVEDAEVPV</sequence>
<dbReference type="PIRSF" id="PIRSF016262">
    <property type="entry name" value="LPLase"/>
    <property type="match status" value="1"/>
</dbReference>
<feature type="binding site" evidence="5 8">
    <location>
        <begin position="166"/>
        <end position="168"/>
    </location>
    <ligand>
        <name>substrate</name>
    </ligand>
</feature>
<evidence type="ECO:0000256" key="6">
    <source>
        <dbReference type="PIRNR" id="PIRNR016262"/>
    </source>
</evidence>
<evidence type="ECO:0000256" key="4">
    <source>
        <dbReference type="ARBA" id="ARBA00024732"/>
    </source>
</evidence>
<dbReference type="PANTHER" id="PTHR10993">
    <property type="entry name" value="OCTANOYLTRANSFERASE"/>
    <property type="match status" value="1"/>
</dbReference>
<proteinExistence type="inferred from homology"/>
<feature type="binding site" evidence="5 8">
    <location>
        <begin position="91"/>
        <end position="98"/>
    </location>
    <ligand>
        <name>substrate</name>
    </ligand>
</feature>
<comment type="function">
    <text evidence="4 5 6">Catalyzes the transfer of endogenously produced octanoic acid from octanoyl-acyl-carrier-protein onto the lipoyl domains of lipoate-dependent enzymes. Lipoyl-ACP can also act as a substrate although octanoyl-ACP is likely to be the physiological substrate.</text>
</comment>
<dbReference type="Pfam" id="PF21948">
    <property type="entry name" value="LplA-B_cat"/>
    <property type="match status" value="1"/>
</dbReference>
<feature type="site" description="Lowers pKa of active site Cys" evidence="5 9">
    <location>
        <position position="163"/>
    </location>
</feature>
<feature type="active site" description="Acyl-thioester intermediate" evidence="5 7">
    <location>
        <position position="197"/>
    </location>
</feature>
<dbReference type="Gene3D" id="3.30.930.10">
    <property type="entry name" value="Bira Bifunctional Protein, Domain 2"/>
    <property type="match status" value="1"/>
</dbReference>
<keyword evidence="3 5" id="KW-0012">Acyltransferase</keyword>
<dbReference type="EC" id="2.3.1.181" evidence="5 6"/>
<organism evidence="11 12">
    <name type="scientific">Caulobacter vibrioides</name>
    <name type="common">Caulobacter crescentus</name>
    <dbReference type="NCBI Taxonomy" id="155892"/>
    <lineage>
        <taxon>Bacteria</taxon>
        <taxon>Pseudomonadati</taxon>
        <taxon>Pseudomonadota</taxon>
        <taxon>Alphaproteobacteria</taxon>
        <taxon>Caulobacterales</taxon>
        <taxon>Caulobacteraceae</taxon>
        <taxon>Caulobacter</taxon>
    </lineage>
</organism>
<evidence type="ECO:0000313" key="12">
    <source>
        <dbReference type="Proteomes" id="UP000217311"/>
    </source>
</evidence>
<evidence type="ECO:0000256" key="3">
    <source>
        <dbReference type="ARBA" id="ARBA00023315"/>
    </source>
</evidence>
<evidence type="ECO:0000256" key="1">
    <source>
        <dbReference type="ARBA" id="ARBA00004821"/>
    </source>
</evidence>